<evidence type="ECO:0000256" key="3">
    <source>
        <dbReference type="ARBA" id="ARBA00022525"/>
    </source>
</evidence>
<sequence length="203" mass="23022">MYTAGLKSLKTEHLPKWHHFYRIFVNNSASRISINSVWPPSFDPSVDDLIDILSNNNNNPQQNGPNLDNEGTINNDARYAAECDLLQRRVISSNDPISEQSLCPWSWIVDVKPRRIPGTIFKAKCRCEWVAPKVRPSPLTSNYECETVNMEIKVIEYEEKDATCTHPIEKLESVPVACVAIINRIYHVGRGSSANVEMPNIEI</sequence>
<keyword evidence="5" id="KW-1185">Reference proteome</keyword>
<evidence type="ECO:0000256" key="1">
    <source>
        <dbReference type="ARBA" id="ARBA00004613"/>
    </source>
</evidence>
<evidence type="ECO:0000256" key="2">
    <source>
        <dbReference type="ARBA" id="ARBA00007236"/>
    </source>
</evidence>
<dbReference type="AlphaFoldDB" id="A0A915JN87"/>
<dbReference type="GO" id="GO:0005125">
    <property type="term" value="F:cytokine activity"/>
    <property type="evidence" value="ECO:0007669"/>
    <property type="project" value="InterPro"/>
</dbReference>
<keyword evidence="4" id="KW-0732">Signal</keyword>
<dbReference type="Gene3D" id="2.10.90.10">
    <property type="entry name" value="Cystine-knot cytokines"/>
    <property type="match status" value="1"/>
</dbReference>
<dbReference type="InterPro" id="IPR010345">
    <property type="entry name" value="IL-17_fam"/>
</dbReference>
<dbReference type="Pfam" id="PF06083">
    <property type="entry name" value="IL17"/>
    <property type="match status" value="1"/>
</dbReference>
<name>A0A915JN87_ROMCU</name>
<protein>
    <submittedName>
        <fullName evidence="6">Uncharacterized protein</fullName>
    </submittedName>
</protein>
<comment type="subcellular location">
    <subcellularLocation>
        <location evidence="1">Secreted</location>
    </subcellularLocation>
</comment>
<keyword evidence="3" id="KW-0964">Secreted</keyword>
<accession>A0A915JN87</accession>
<evidence type="ECO:0000256" key="4">
    <source>
        <dbReference type="ARBA" id="ARBA00022729"/>
    </source>
</evidence>
<evidence type="ECO:0000313" key="5">
    <source>
        <dbReference type="Proteomes" id="UP000887565"/>
    </source>
</evidence>
<organism evidence="5 6">
    <name type="scientific">Romanomermis culicivorax</name>
    <name type="common">Nematode worm</name>
    <dbReference type="NCBI Taxonomy" id="13658"/>
    <lineage>
        <taxon>Eukaryota</taxon>
        <taxon>Metazoa</taxon>
        <taxon>Ecdysozoa</taxon>
        <taxon>Nematoda</taxon>
        <taxon>Enoplea</taxon>
        <taxon>Dorylaimia</taxon>
        <taxon>Mermithida</taxon>
        <taxon>Mermithoidea</taxon>
        <taxon>Mermithidae</taxon>
        <taxon>Romanomermis</taxon>
    </lineage>
</organism>
<comment type="similarity">
    <text evidence="2">Belongs to the IL-17 family.</text>
</comment>
<dbReference type="GO" id="GO:0005576">
    <property type="term" value="C:extracellular region"/>
    <property type="evidence" value="ECO:0007669"/>
    <property type="project" value="UniProtKB-SubCell"/>
</dbReference>
<dbReference type="SUPFAM" id="SSF57501">
    <property type="entry name" value="Cystine-knot cytokines"/>
    <property type="match status" value="1"/>
</dbReference>
<dbReference type="Proteomes" id="UP000887565">
    <property type="component" value="Unplaced"/>
</dbReference>
<proteinExistence type="inferred from homology"/>
<dbReference type="InterPro" id="IPR029034">
    <property type="entry name" value="Cystine-knot_cytokine"/>
</dbReference>
<reference evidence="6" key="1">
    <citation type="submission" date="2022-11" db="UniProtKB">
        <authorList>
            <consortium name="WormBaseParasite"/>
        </authorList>
    </citation>
    <scope>IDENTIFICATION</scope>
</reference>
<dbReference type="WBParaSite" id="nRc.2.0.1.t27552-RA">
    <property type="protein sequence ID" value="nRc.2.0.1.t27552-RA"/>
    <property type="gene ID" value="nRc.2.0.1.g27552"/>
</dbReference>
<evidence type="ECO:0000313" key="6">
    <source>
        <dbReference type="WBParaSite" id="nRc.2.0.1.t27552-RA"/>
    </source>
</evidence>